<keyword evidence="3" id="KW-1185">Reference proteome</keyword>
<name>A0A3N2CWZ9_9ACTN</name>
<reference evidence="2 3" key="1">
    <citation type="submission" date="2018-11" db="EMBL/GenBank/DDBJ databases">
        <title>Sequencing the genomes of 1000 actinobacteria strains.</title>
        <authorList>
            <person name="Klenk H.-P."/>
        </authorList>
    </citation>
    <scope>NUCLEOTIDE SEQUENCE [LARGE SCALE GENOMIC DNA]</scope>
    <source>
        <strain evidence="2 3">DSM 12652</strain>
    </source>
</reference>
<protein>
    <recommendedName>
        <fullName evidence="4">DUF2567 domain-containing protein</fullName>
    </recommendedName>
</protein>
<dbReference type="EMBL" id="RKHO01000001">
    <property type="protein sequence ID" value="ROR92016.1"/>
    <property type="molecule type" value="Genomic_DNA"/>
</dbReference>
<feature type="transmembrane region" description="Helical" evidence="1">
    <location>
        <begin position="104"/>
        <end position="122"/>
    </location>
</feature>
<dbReference type="AlphaFoldDB" id="A0A3N2CWZ9"/>
<feature type="transmembrane region" description="Helical" evidence="1">
    <location>
        <begin position="25"/>
        <end position="48"/>
    </location>
</feature>
<dbReference type="Proteomes" id="UP000281738">
    <property type="component" value="Unassembled WGS sequence"/>
</dbReference>
<evidence type="ECO:0000313" key="2">
    <source>
        <dbReference type="EMBL" id="ROR92016.1"/>
    </source>
</evidence>
<evidence type="ECO:0000256" key="1">
    <source>
        <dbReference type="SAM" id="Phobius"/>
    </source>
</evidence>
<keyword evidence="1" id="KW-0472">Membrane</keyword>
<comment type="caution">
    <text evidence="2">The sequence shown here is derived from an EMBL/GenBank/DDBJ whole genome shotgun (WGS) entry which is preliminary data.</text>
</comment>
<sequence>MHPGAPVDHDRPRPDVGHPATPREVLLDAAVVLVWSLAAGVVGALVWWQVTPLPQATATPDGPALTARELAGQVAVDGWFAVVAAVLGLVSGVVLLAWRRRDPLLSVALVVLGAALAAQVATRLGGVLGPADPATVLDGRAEGAQAPLQLALQAPGLVWVWPAAAALGALLHLFVLRRD</sequence>
<feature type="transmembrane region" description="Helical" evidence="1">
    <location>
        <begin position="158"/>
        <end position="176"/>
    </location>
</feature>
<keyword evidence="1" id="KW-1133">Transmembrane helix</keyword>
<feature type="transmembrane region" description="Helical" evidence="1">
    <location>
        <begin position="78"/>
        <end position="97"/>
    </location>
</feature>
<organism evidence="2 3">
    <name type="scientific">Nocardioides aurantiacus</name>
    <dbReference type="NCBI Taxonomy" id="86796"/>
    <lineage>
        <taxon>Bacteria</taxon>
        <taxon>Bacillati</taxon>
        <taxon>Actinomycetota</taxon>
        <taxon>Actinomycetes</taxon>
        <taxon>Propionibacteriales</taxon>
        <taxon>Nocardioidaceae</taxon>
        <taxon>Nocardioides</taxon>
    </lineage>
</organism>
<evidence type="ECO:0008006" key="4">
    <source>
        <dbReference type="Google" id="ProtNLM"/>
    </source>
</evidence>
<keyword evidence="1" id="KW-0812">Transmembrane</keyword>
<accession>A0A3N2CWZ9</accession>
<evidence type="ECO:0000313" key="3">
    <source>
        <dbReference type="Proteomes" id="UP000281738"/>
    </source>
</evidence>
<proteinExistence type="predicted"/>
<gene>
    <name evidence="2" type="ORF">EDD33_2897</name>
</gene>